<comment type="caution">
    <text evidence="1">The sequence shown here is derived from an EMBL/GenBank/DDBJ whole genome shotgun (WGS) entry which is preliminary data.</text>
</comment>
<dbReference type="Proteomes" id="UP000708208">
    <property type="component" value="Unassembled WGS sequence"/>
</dbReference>
<protein>
    <submittedName>
        <fullName evidence="1">Uncharacterized protein</fullName>
    </submittedName>
</protein>
<evidence type="ECO:0000313" key="1">
    <source>
        <dbReference type="EMBL" id="CAG7655618.1"/>
    </source>
</evidence>
<dbReference type="EMBL" id="CAJVCH010004965">
    <property type="protein sequence ID" value="CAG7655618.1"/>
    <property type="molecule type" value="Genomic_DNA"/>
</dbReference>
<organism evidence="1 2">
    <name type="scientific">Allacma fusca</name>
    <dbReference type="NCBI Taxonomy" id="39272"/>
    <lineage>
        <taxon>Eukaryota</taxon>
        <taxon>Metazoa</taxon>
        <taxon>Ecdysozoa</taxon>
        <taxon>Arthropoda</taxon>
        <taxon>Hexapoda</taxon>
        <taxon>Collembola</taxon>
        <taxon>Symphypleona</taxon>
        <taxon>Sminthuridae</taxon>
        <taxon>Allacma</taxon>
    </lineage>
</organism>
<reference evidence="1" key="1">
    <citation type="submission" date="2021-06" db="EMBL/GenBank/DDBJ databases">
        <authorList>
            <person name="Hodson N. C."/>
            <person name="Mongue J. A."/>
            <person name="Jaron S. K."/>
        </authorList>
    </citation>
    <scope>NUCLEOTIDE SEQUENCE</scope>
</reference>
<gene>
    <name evidence="1" type="ORF">AFUS01_LOCUS927</name>
</gene>
<sequence length="86" mass="9692">MSTHTLWDKHQACQTGTPNHLCHLLKTLKFPIMYIPVVGMQAGFKSQDLHSKLLTLMAMTEVLTIQSTPFTILAPARFLMGPYNFS</sequence>
<evidence type="ECO:0000313" key="2">
    <source>
        <dbReference type="Proteomes" id="UP000708208"/>
    </source>
</evidence>
<keyword evidence="2" id="KW-1185">Reference proteome</keyword>
<name>A0A8J2J5J5_9HEXA</name>
<dbReference type="AlphaFoldDB" id="A0A8J2J5J5"/>
<accession>A0A8J2J5J5</accession>
<proteinExistence type="predicted"/>